<feature type="compositionally biased region" description="Basic and acidic residues" evidence="1">
    <location>
        <begin position="128"/>
        <end position="149"/>
    </location>
</feature>
<reference evidence="2" key="1">
    <citation type="submission" date="2021-03" db="EMBL/GenBank/DDBJ databases">
        <authorList>
            <person name="Tagirdzhanova G."/>
        </authorList>
    </citation>
    <scope>NUCLEOTIDE SEQUENCE</scope>
</reference>
<dbReference type="Proteomes" id="UP000664534">
    <property type="component" value="Unassembled WGS sequence"/>
</dbReference>
<dbReference type="EMBL" id="CAJPDT010000005">
    <property type="protein sequence ID" value="CAF9909081.1"/>
    <property type="molecule type" value="Genomic_DNA"/>
</dbReference>
<evidence type="ECO:0000313" key="3">
    <source>
        <dbReference type="Proteomes" id="UP000664534"/>
    </source>
</evidence>
<comment type="caution">
    <text evidence="2">The sequence shown here is derived from an EMBL/GenBank/DDBJ whole genome shotgun (WGS) entry which is preliminary data.</text>
</comment>
<organism evidence="2 3">
    <name type="scientific">Imshaugia aleurites</name>
    <dbReference type="NCBI Taxonomy" id="172621"/>
    <lineage>
        <taxon>Eukaryota</taxon>
        <taxon>Fungi</taxon>
        <taxon>Dikarya</taxon>
        <taxon>Ascomycota</taxon>
        <taxon>Pezizomycotina</taxon>
        <taxon>Lecanoromycetes</taxon>
        <taxon>OSLEUM clade</taxon>
        <taxon>Lecanoromycetidae</taxon>
        <taxon>Lecanorales</taxon>
        <taxon>Lecanorineae</taxon>
        <taxon>Parmeliaceae</taxon>
        <taxon>Imshaugia</taxon>
    </lineage>
</organism>
<evidence type="ECO:0000256" key="1">
    <source>
        <dbReference type="SAM" id="MobiDB-lite"/>
    </source>
</evidence>
<name>A0A8H3EUE9_9LECA</name>
<evidence type="ECO:0000313" key="2">
    <source>
        <dbReference type="EMBL" id="CAF9909081.1"/>
    </source>
</evidence>
<keyword evidence="3" id="KW-1185">Reference proteome</keyword>
<accession>A0A8H3EUE9</accession>
<protein>
    <submittedName>
        <fullName evidence="2">Uncharacterized protein</fullName>
    </submittedName>
</protein>
<dbReference type="AlphaFoldDB" id="A0A8H3EUE9"/>
<gene>
    <name evidence="2" type="ORF">IMSHALPRED_007594</name>
</gene>
<dbReference type="OrthoDB" id="5390699at2759"/>
<feature type="region of interest" description="Disordered" evidence="1">
    <location>
        <begin position="128"/>
        <end position="204"/>
    </location>
</feature>
<sequence length="204" mass="22022">MCWTYFGVQPGCDCIYCPGEVNCCELFLSLPENRDKTSFNPKLVTGHCQGLDLLFNGVNFRSVDTLNYDFVPNGLDCPNVLSFEDKEAVVPGECPLCDSPGTLKFLKAKRIEYTRVAAVVAHDPLKEEAERAAKDARERAAGKSAERSGGESASRPVGSPAEKGGIGSKVNRALEMVKRGGRRPARQRASSGLAESSSASMGWD</sequence>
<feature type="compositionally biased region" description="Low complexity" evidence="1">
    <location>
        <begin position="189"/>
        <end position="204"/>
    </location>
</feature>
<proteinExistence type="predicted"/>